<comment type="caution">
    <text evidence="2">The sequence shown here is derived from an EMBL/GenBank/DDBJ whole genome shotgun (WGS) entry which is preliminary data.</text>
</comment>
<dbReference type="SUPFAM" id="SSF52540">
    <property type="entry name" value="P-loop containing nucleoside triphosphate hydrolases"/>
    <property type="match status" value="1"/>
</dbReference>
<feature type="compositionally biased region" description="Polar residues" evidence="1">
    <location>
        <begin position="169"/>
        <end position="191"/>
    </location>
</feature>
<evidence type="ECO:0000256" key="1">
    <source>
        <dbReference type="SAM" id="MobiDB-lite"/>
    </source>
</evidence>
<dbReference type="InterPro" id="IPR027417">
    <property type="entry name" value="P-loop_NTPase"/>
</dbReference>
<name>W9YAE6_9EURO</name>
<dbReference type="GeneID" id="19166675"/>
<sequence length="345" mass="37947">MSRQTILIGLSGPSSSGKTTLARLLRTIFDLEVSTTTTATTTTTSTPTTTATATATAARPTRWKLTLFVLHEDDFYKTDQDVPIVSASSPEFGTRDLQDWDCVESLDLPLLERTLRHVRDHGTLPAEMASKEDQNAIGPSGISDSEVARVKDQVAAWFDRVVQDHVAASKNQNQNKSDPTTPDLSGRATSNIGDSHEIRICVLDGFLLYPEPPEPTLSSSPSSSAPLLAHLHDISRTVLDRRLFLPVTRDQMLSRRLARTGYVTLEGFWVDPPGYVEDIVWPNYARDHAWMFVGGDVEAGTFDQAQCRQQGVDVCPGQGTLDMRHVLDWAVARLEDAVVQKLSSS</sequence>
<dbReference type="AlphaFoldDB" id="W9YAE6"/>
<evidence type="ECO:0000313" key="3">
    <source>
        <dbReference type="Proteomes" id="UP000019478"/>
    </source>
</evidence>
<evidence type="ECO:0008006" key="4">
    <source>
        <dbReference type="Google" id="ProtNLM"/>
    </source>
</evidence>
<protein>
    <recommendedName>
        <fullName evidence="4">Nicotinamide riboside kinase</fullName>
    </recommendedName>
</protein>
<dbReference type="STRING" id="1182542.W9YAE6"/>
<dbReference type="EMBL" id="AMGY01000002">
    <property type="protein sequence ID" value="EXJ89478.1"/>
    <property type="molecule type" value="Genomic_DNA"/>
</dbReference>
<dbReference type="HOGENOM" id="CLU_058668_1_0_1"/>
<dbReference type="eggNOG" id="KOG3308">
    <property type="taxonomic scope" value="Eukaryota"/>
</dbReference>
<keyword evidence="3" id="KW-1185">Reference proteome</keyword>
<dbReference type="CDD" id="cd02024">
    <property type="entry name" value="NRK1"/>
    <property type="match status" value="1"/>
</dbReference>
<dbReference type="RefSeq" id="XP_007730875.1">
    <property type="nucleotide sequence ID" value="XM_007732685.1"/>
</dbReference>
<feature type="region of interest" description="Disordered" evidence="1">
    <location>
        <begin position="168"/>
        <end position="191"/>
    </location>
</feature>
<dbReference type="Proteomes" id="UP000019478">
    <property type="component" value="Unassembled WGS sequence"/>
</dbReference>
<dbReference type="Gene3D" id="3.40.50.300">
    <property type="entry name" value="P-loop containing nucleotide triphosphate hydrolases"/>
    <property type="match status" value="1"/>
</dbReference>
<feature type="region of interest" description="Disordered" evidence="1">
    <location>
        <begin position="125"/>
        <end position="144"/>
    </location>
</feature>
<organism evidence="2 3">
    <name type="scientific">Capronia epimyces CBS 606.96</name>
    <dbReference type="NCBI Taxonomy" id="1182542"/>
    <lineage>
        <taxon>Eukaryota</taxon>
        <taxon>Fungi</taxon>
        <taxon>Dikarya</taxon>
        <taxon>Ascomycota</taxon>
        <taxon>Pezizomycotina</taxon>
        <taxon>Eurotiomycetes</taxon>
        <taxon>Chaetothyriomycetidae</taxon>
        <taxon>Chaetothyriales</taxon>
        <taxon>Herpotrichiellaceae</taxon>
        <taxon>Capronia</taxon>
    </lineage>
</organism>
<accession>W9YAE6</accession>
<dbReference type="PANTHER" id="PTHR10285">
    <property type="entry name" value="URIDINE KINASE"/>
    <property type="match status" value="1"/>
</dbReference>
<dbReference type="OrthoDB" id="10041966at2759"/>
<proteinExistence type="predicted"/>
<reference evidence="2 3" key="1">
    <citation type="submission" date="2013-03" db="EMBL/GenBank/DDBJ databases">
        <title>The Genome Sequence of Capronia epimyces CBS 606.96.</title>
        <authorList>
            <consortium name="The Broad Institute Genomics Platform"/>
            <person name="Cuomo C."/>
            <person name="de Hoog S."/>
            <person name="Gorbushina A."/>
            <person name="Walker B."/>
            <person name="Young S.K."/>
            <person name="Zeng Q."/>
            <person name="Gargeya S."/>
            <person name="Fitzgerald M."/>
            <person name="Haas B."/>
            <person name="Abouelleil A."/>
            <person name="Allen A.W."/>
            <person name="Alvarado L."/>
            <person name="Arachchi H.M."/>
            <person name="Berlin A.M."/>
            <person name="Chapman S.B."/>
            <person name="Gainer-Dewar J."/>
            <person name="Goldberg J."/>
            <person name="Griggs A."/>
            <person name="Gujja S."/>
            <person name="Hansen M."/>
            <person name="Howarth C."/>
            <person name="Imamovic A."/>
            <person name="Ireland A."/>
            <person name="Larimer J."/>
            <person name="McCowan C."/>
            <person name="Murphy C."/>
            <person name="Pearson M."/>
            <person name="Poon T.W."/>
            <person name="Priest M."/>
            <person name="Roberts A."/>
            <person name="Saif S."/>
            <person name="Shea T."/>
            <person name="Sisk P."/>
            <person name="Sykes S."/>
            <person name="Wortman J."/>
            <person name="Nusbaum C."/>
            <person name="Birren B."/>
        </authorList>
    </citation>
    <scope>NUCLEOTIDE SEQUENCE [LARGE SCALE GENOMIC DNA]</scope>
    <source>
        <strain evidence="2 3">CBS 606.96</strain>
    </source>
</reference>
<evidence type="ECO:0000313" key="2">
    <source>
        <dbReference type="EMBL" id="EXJ89478.1"/>
    </source>
</evidence>
<gene>
    <name evidence="2" type="ORF">A1O3_02545</name>
</gene>